<dbReference type="InterPro" id="IPR050298">
    <property type="entry name" value="Gram-neg_bact_OMP"/>
</dbReference>
<keyword evidence="3" id="KW-0813">Transport</keyword>
<dbReference type="Pfam" id="PF13609">
    <property type="entry name" value="Porin_4"/>
    <property type="match status" value="1"/>
</dbReference>
<reference evidence="13 14" key="1">
    <citation type="submission" date="2024-08" db="EMBL/GenBank/DDBJ databases">
        <authorList>
            <person name="Lu H."/>
        </authorList>
    </citation>
    <scope>NUCLEOTIDE SEQUENCE [LARGE SCALE GENOMIC DNA]</scope>
    <source>
        <strain evidence="13 14">LYH14W</strain>
    </source>
</reference>
<dbReference type="SUPFAM" id="SSF56935">
    <property type="entry name" value="Porins"/>
    <property type="match status" value="1"/>
</dbReference>
<comment type="subunit">
    <text evidence="2">Homotrimer.</text>
</comment>
<evidence type="ECO:0000256" key="2">
    <source>
        <dbReference type="ARBA" id="ARBA00011233"/>
    </source>
</evidence>
<evidence type="ECO:0000313" key="14">
    <source>
        <dbReference type="Proteomes" id="UP001606210"/>
    </source>
</evidence>
<evidence type="ECO:0000256" key="1">
    <source>
        <dbReference type="ARBA" id="ARBA00004571"/>
    </source>
</evidence>
<evidence type="ECO:0000256" key="10">
    <source>
        <dbReference type="ARBA" id="ARBA00023237"/>
    </source>
</evidence>
<feature type="signal peptide" evidence="11">
    <location>
        <begin position="1"/>
        <end position="20"/>
    </location>
</feature>
<keyword evidence="6 11" id="KW-0732">Signal</keyword>
<evidence type="ECO:0000256" key="4">
    <source>
        <dbReference type="ARBA" id="ARBA00022452"/>
    </source>
</evidence>
<evidence type="ECO:0000256" key="11">
    <source>
        <dbReference type="SAM" id="SignalP"/>
    </source>
</evidence>
<dbReference type="RefSeq" id="WP_394478659.1">
    <property type="nucleotide sequence ID" value="NZ_JBIGHV010000004.1"/>
</dbReference>
<gene>
    <name evidence="13" type="ORF">ACG00Y_10810</name>
</gene>
<organism evidence="13 14">
    <name type="scientific">Pelomonas parva</name>
    <dbReference type="NCBI Taxonomy" id="3299032"/>
    <lineage>
        <taxon>Bacteria</taxon>
        <taxon>Pseudomonadati</taxon>
        <taxon>Pseudomonadota</taxon>
        <taxon>Betaproteobacteria</taxon>
        <taxon>Burkholderiales</taxon>
        <taxon>Sphaerotilaceae</taxon>
        <taxon>Roseateles</taxon>
    </lineage>
</organism>
<comment type="subcellular location">
    <subcellularLocation>
        <location evidence="1">Cell outer membrane</location>
        <topology evidence="1">Multi-pass membrane protein</topology>
    </subcellularLocation>
</comment>
<dbReference type="PANTHER" id="PTHR34501:SF9">
    <property type="entry name" value="MAJOR OUTER MEMBRANE PROTEIN P.IA"/>
    <property type="match status" value="1"/>
</dbReference>
<feature type="chain" id="PRO_5045065693" evidence="11">
    <location>
        <begin position="21"/>
        <end position="326"/>
    </location>
</feature>
<feature type="domain" description="Porin" evidence="12">
    <location>
        <begin position="8"/>
        <end position="306"/>
    </location>
</feature>
<dbReference type="PANTHER" id="PTHR34501">
    <property type="entry name" value="PROTEIN YDDL-RELATED"/>
    <property type="match status" value="1"/>
</dbReference>
<name>A0ABW7F1F9_9BURK</name>
<evidence type="ECO:0000256" key="6">
    <source>
        <dbReference type="ARBA" id="ARBA00022729"/>
    </source>
</evidence>
<keyword evidence="4" id="KW-1134">Transmembrane beta strand</keyword>
<sequence>MNKKTLLAALLACTAGPALAQSSVTAYGLIDLSVGSSKAAGSTVTIKSADSGKMSTSYFGFRGVEDLGGGLAATFNLEGFLRADIGASGRSNTDNYWARAANVGLTSKEWGSIRLGRNTTTLFLATINFNAFGDSFGYSPSVRHIFTSNTVTGDSGWSDSVLYTTPNMGGFTASAFVAAGEGQGGRNMAASGTYVNGPFGAALVYQEVKKDGGATPVDDTTVWSANGSYDFGVVKLFAQYADASNDTKKIDYKIYEAGVAIPVGLGKVLAQYGQIKPSAGAGRKTWTVGYDYFLSKRTDVYAMAMSDKIAGLAGGNSFSVGMRHRF</sequence>
<dbReference type="InterPro" id="IPR033900">
    <property type="entry name" value="Gram_neg_porin_domain"/>
</dbReference>
<keyword evidence="14" id="KW-1185">Reference proteome</keyword>
<keyword evidence="5" id="KW-0812">Transmembrane</keyword>
<keyword evidence="9" id="KW-0472">Membrane</keyword>
<evidence type="ECO:0000259" key="12">
    <source>
        <dbReference type="Pfam" id="PF13609"/>
    </source>
</evidence>
<dbReference type="EMBL" id="JBIGHV010000004">
    <property type="protein sequence ID" value="MFG6430408.1"/>
    <property type="molecule type" value="Genomic_DNA"/>
</dbReference>
<evidence type="ECO:0000256" key="5">
    <source>
        <dbReference type="ARBA" id="ARBA00022692"/>
    </source>
</evidence>
<keyword evidence="10" id="KW-0998">Cell outer membrane</keyword>
<keyword evidence="7" id="KW-0406">Ion transport</keyword>
<evidence type="ECO:0000256" key="9">
    <source>
        <dbReference type="ARBA" id="ARBA00023136"/>
    </source>
</evidence>
<evidence type="ECO:0000256" key="7">
    <source>
        <dbReference type="ARBA" id="ARBA00023065"/>
    </source>
</evidence>
<protein>
    <submittedName>
        <fullName evidence="13">Porin</fullName>
    </submittedName>
</protein>
<dbReference type="Proteomes" id="UP001606210">
    <property type="component" value="Unassembled WGS sequence"/>
</dbReference>
<proteinExistence type="predicted"/>
<evidence type="ECO:0000256" key="3">
    <source>
        <dbReference type="ARBA" id="ARBA00022448"/>
    </source>
</evidence>
<dbReference type="InterPro" id="IPR023614">
    <property type="entry name" value="Porin_dom_sf"/>
</dbReference>
<evidence type="ECO:0000256" key="8">
    <source>
        <dbReference type="ARBA" id="ARBA00023114"/>
    </source>
</evidence>
<keyword evidence="8" id="KW-0626">Porin</keyword>
<dbReference type="Gene3D" id="2.40.160.10">
    <property type="entry name" value="Porin"/>
    <property type="match status" value="1"/>
</dbReference>
<dbReference type="CDD" id="cd00342">
    <property type="entry name" value="gram_neg_porins"/>
    <property type="match status" value="1"/>
</dbReference>
<accession>A0ABW7F1F9</accession>
<evidence type="ECO:0000313" key="13">
    <source>
        <dbReference type="EMBL" id="MFG6430408.1"/>
    </source>
</evidence>
<comment type="caution">
    <text evidence="13">The sequence shown here is derived from an EMBL/GenBank/DDBJ whole genome shotgun (WGS) entry which is preliminary data.</text>
</comment>